<keyword evidence="1" id="KW-0812">Transmembrane</keyword>
<evidence type="ECO:0000313" key="3">
    <source>
        <dbReference type="Proteomes" id="UP001597040"/>
    </source>
</evidence>
<proteinExistence type="predicted"/>
<dbReference type="Proteomes" id="UP001597040">
    <property type="component" value="Unassembled WGS sequence"/>
</dbReference>
<organism evidence="2 3">
    <name type="scientific">Virgibacillus byunsanensis</name>
    <dbReference type="NCBI Taxonomy" id="570945"/>
    <lineage>
        <taxon>Bacteria</taxon>
        <taxon>Bacillati</taxon>
        <taxon>Bacillota</taxon>
        <taxon>Bacilli</taxon>
        <taxon>Bacillales</taxon>
        <taxon>Bacillaceae</taxon>
        <taxon>Virgibacillus</taxon>
    </lineage>
</organism>
<dbReference type="RefSeq" id="WP_390359323.1">
    <property type="nucleotide sequence ID" value="NZ_JBHTKJ010000007.1"/>
</dbReference>
<reference evidence="3" key="1">
    <citation type="journal article" date="2019" name="Int. J. Syst. Evol. Microbiol.">
        <title>The Global Catalogue of Microorganisms (GCM) 10K type strain sequencing project: providing services to taxonomists for standard genome sequencing and annotation.</title>
        <authorList>
            <consortium name="The Broad Institute Genomics Platform"/>
            <consortium name="The Broad Institute Genome Sequencing Center for Infectious Disease"/>
            <person name="Wu L."/>
            <person name="Ma J."/>
        </authorList>
    </citation>
    <scope>NUCLEOTIDE SEQUENCE [LARGE SCALE GENOMIC DNA]</scope>
    <source>
        <strain evidence="3">CCUG 56754</strain>
    </source>
</reference>
<keyword evidence="1" id="KW-0472">Membrane</keyword>
<name>A0ABW3LHN8_9BACI</name>
<keyword evidence="1" id="KW-1133">Transmembrane helix</keyword>
<keyword evidence="3" id="KW-1185">Reference proteome</keyword>
<evidence type="ECO:0000313" key="2">
    <source>
        <dbReference type="EMBL" id="MFD1037348.1"/>
    </source>
</evidence>
<evidence type="ECO:0000256" key="1">
    <source>
        <dbReference type="SAM" id="Phobius"/>
    </source>
</evidence>
<comment type="caution">
    <text evidence="2">The sequence shown here is derived from an EMBL/GenBank/DDBJ whole genome shotgun (WGS) entry which is preliminary data.</text>
</comment>
<sequence>MINKLKGLFLEEEGQGMTEYAIVLGVIAVGAIGVLVAFGDQLSVIIGDVTSKITGGFGS</sequence>
<feature type="transmembrane region" description="Helical" evidence="1">
    <location>
        <begin position="20"/>
        <end position="38"/>
    </location>
</feature>
<gene>
    <name evidence="2" type="ORF">ACFQ3N_02775</name>
</gene>
<protein>
    <submittedName>
        <fullName evidence="2">Flp family type IVb pilin</fullName>
    </submittedName>
</protein>
<dbReference type="EMBL" id="JBHTKJ010000007">
    <property type="protein sequence ID" value="MFD1037348.1"/>
    <property type="molecule type" value="Genomic_DNA"/>
</dbReference>
<accession>A0ABW3LHN8</accession>